<sequence length="90" mass="9653">MQGNETKDSGNVSSRGVSHERSSAGIGSLHLKRNGASCLDLPHDGVMFQSLSSAVYLPFIQSHLGPWPGDQQSRISLSVQGFRSRPSIVC</sequence>
<dbReference type="AlphaFoldDB" id="A0A090DFD2"/>
<dbReference type="Proteomes" id="UP000045285">
    <property type="component" value="Unassembled WGS sequence"/>
</dbReference>
<organism evidence="2 3">
    <name type="scientific">Mesorhizobium plurifarium</name>
    <dbReference type="NCBI Taxonomy" id="69974"/>
    <lineage>
        <taxon>Bacteria</taxon>
        <taxon>Pseudomonadati</taxon>
        <taxon>Pseudomonadota</taxon>
        <taxon>Alphaproteobacteria</taxon>
        <taxon>Hyphomicrobiales</taxon>
        <taxon>Phyllobacteriaceae</taxon>
        <taxon>Mesorhizobium</taxon>
    </lineage>
</organism>
<evidence type="ECO:0000313" key="2">
    <source>
        <dbReference type="EMBL" id="CDX12235.1"/>
    </source>
</evidence>
<feature type="region of interest" description="Disordered" evidence="1">
    <location>
        <begin position="1"/>
        <end position="28"/>
    </location>
</feature>
<keyword evidence="3" id="KW-1185">Reference proteome</keyword>
<protein>
    <submittedName>
        <fullName evidence="2">Uncharacterized protein</fullName>
    </submittedName>
</protein>
<evidence type="ECO:0000256" key="1">
    <source>
        <dbReference type="SAM" id="MobiDB-lite"/>
    </source>
</evidence>
<proteinExistence type="predicted"/>
<gene>
    <name evidence="2" type="ORF">MPL3356_110401</name>
</gene>
<name>A0A090DFD2_MESPL</name>
<evidence type="ECO:0000313" key="3">
    <source>
        <dbReference type="Proteomes" id="UP000045285"/>
    </source>
</evidence>
<reference evidence="3" key="1">
    <citation type="submission" date="2014-08" db="EMBL/GenBank/DDBJ databases">
        <authorList>
            <person name="Moulin L."/>
        </authorList>
    </citation>
    <scope>NUCLEOTIDE SEQUENCE [LARGE SCALE GENOMIC DNA]</scope>
</reference>
<accession>A0A090DFD2</accession>
<dbReference type="EMBL" id="CCMZ01000003">
    <property type="protein sequence ID" value="CDX12235.1"/>
    <property type="molecule type" value="Genomic_DNA"/>
</dbReference>